<comment type="caution">
    <text evidence="2">The sequence shown here is derived from an EMBL/GenBank/DDBJ whole genome shotgun (WGS) entry which is preliminary data.</text>
</comment>
<feature type="transmembrane region" description="Helical" evidence="1">
    <location>
        <begin position="39"/>
        <end position="63"/>
    </location>
</feature>
<keyword evidence="1" id="KW-0472">Membrane</keyword>
<keyword evidence="1" id="KW-0812">Transmembrane</keyword>
<accession>A0ABQ4V1N0</accession>
<organism evidence="2 3">
    <name type="scientific">Methylorubrum suomiense</name>
    <dbReference type="NCBI Taxonomy" id="144191"/>
    <lineage>
        <taxon>Bacteria</taxon>
        <taxon>Pseudomonadati</taxon>
        <taxon>Pseudomonadota</taxon>
        <taxon>Alphaproteobacteria</taxon>
        <taxon>Hyphomicrobiales</taxon>
        <taxon>Methylobacteriaceae</taxon>
        <taxon>Methylorubrum</taxon>
    </lineage>
</organism>
<evidence type="ECO:0000313" key="3">
    <source>
        <dbReference type="Proteomes" id="UP001055093"/>
    </source>
</evidence>
<dbReference type="InterPro" id="IPR049713">
    <property type="entry name" value="Pr6Pr-like"/>
</dbReference>
<dbReference type="NCBIfam" id="NF038065">
    <property type="entry name" value="Pr6Pr"/>
    <property type="match status" value="1"/>
</dbReference>
<feature type="transmembrane region" description="Helical" evidence="1">
    <location>
        <begin position="75"/>
        <end position="95"/>
    </location>
</feature>
<feature type="transmembrane region" description="Helical" evidence="1">
    <location>
        <begin position="107"/>
        <end position="128"/>
    </location>
</feature>
<dbReference type="Proteomes" id="UP001055093">
    <property type="component" value="Unassembled WGS sequence"/>
</dbReference>
<evidence type="ECO:0008006" key="4">
    <source>
        <dbReference type="Google" id="ProtNLM"/>
    </source>
</evidence>
<reference evidence="2" key="1">
    <citation type="journal article" date="2021" name="Front. Microbiol.">
        <title>Comprehensive Comparative Genomics and Phenotyping of Methylobacterium Species.</title>
        <authorList>
            <person name="Alessa O."/>
            <person name="Ogura Y."/>
            <person name="Fujitani Y."/>
            <person name="Takami H."/>
            <person name="Hayashi T."/>
            <person name="Sahin N."/>
            <person name="Tani A."/>
        </authorList>
    </citation>
    <scope>NUCLEOTIDE SEQUENCE</scope>
    <source>
        <strain evidence="2">DSM 14458</strain>
    </source>
</reference>
<keyword evidence="3" id="KW-1185">Reference proteome</keyword>
<feature type="transmembrane region" description="Helical" evidence="1">
    <location>
        <begin position="178"/>
        <end position="199"/>
    </location>
</feature>
<dbReference type="EMBL" id="BPRE01000010">
    <property type="protein sequence ID" value="GJE76837.1"/>
    <property type="molecule type" value="Genomic_DNA"/>
</dbReference>
<dbReference type="RefSeq" id="WP_137828510.1">
    <property type="nucleotide sequence ID" value="NZ_BPRE01000010.1"/>
</dbReference>
<proteinExistence type="predicted"/>
<feature type="transmembrane region" description="Helical" evidence="1">
    <location>
        <begin position="140"/>
        <end position="158"/>
    </location>
</feature>
<sequence>MPSLQARFAAALIALCAALGVMAGFWAVHGRTGSVPGAIWIMLAYFTNLTGLVVTGLFAWLALGGALFADRRRGSWLVAGTALATLLVGLVQRLLLQGLRIQQGGDLVADILLHQVVPVLVPLFWLAFVPKGYLLRRDPLLWACYPLVYLACALMRGVREGHYPYPFLDIGTIGGVAVLAYTAAITAAFLTVGWGIVALDGGLARRRAA</sequence>
<gene>
    <name evidence="2" type="ORF">BGCPKDLD_3436</name>
</gene>
<evidence type="ECO:0000256" key="1">
    <source>
        <dbReference type="SAM" id="Phobius"/>
    </source>
</evidence>
<name>A0ABQ4V1N0_9HYPH</name>
<reference evidence="2" key="2">
    <citation type="submission" date="2021-08" db="EMBL/GenBank/DDBJ databases">
        <authorList>
            <person name="Tani A."/>
            <person name="Ola A."/>
            <person name="Ogura Y."/>
            <person name="Katsura K."/>
            <person name="Hayashi T."/>
        </authorList>
    </citation>
    <scope>NUCLEOTIDE SEQUENCE</scope>
    <source>
        <strain evidence="2">DSM 14458</strain>
    </source>
</reference>
<evidence type="ECO:0000313" key="2">
    <source>
        <dbReference type="EMBL" id="GJE76837.1"/>
    </source>
</evidence>
<keyword evidence="1" id="KW-1133">Transmembrane helix</keyword>
<protein>
    <recommendedName>
        <fullName evidence="4">FAR-17a/AIG1-like protein</fullName>
    </recommendedName>
</protein>